<evidence type="ECO:0000256" key="1">
    <source>
        <dbReference type="ARBA" id="ARBA00004127"/>
    </source>
</evidence>
<dbReference type="InterPro" id="IPR003492">
    <property type="entry name" value="Battenin_disease_Cln3"/>
</dbReference>
<proteinExistence type="inferred from homology"/>
<name>A0A151NWB8_ALLMI</name>
<dbReference type="GO" id="GO:0007040">
    <property type="term" value="P:lysosome organization"/>
    <property type="evidence" value="ECO:0007669"/>
    <property type="project" value="TreeGrafter"/>
</dbReference>
<dbReference type="PANTHER" id="PTHR10981:SF0">
    <property type="entry name" value="BATTENIN"/>
    <property type="match status" value="1"/>
</dbReference>
<accession>A0A151NWB8</accession>
<keyword evidence="5 7" id="KW-1133">Transmembrane helix</keyword>
<dbReference type="GO" id="GO:0012505">
    <property type="term" value="C:endomembrane system"/>
    <property type="evidence" value="ECO:0007669"/>
    <property type="project" value="UniProtKB-SubCell"/>
</dbReference>
<feature type="transmembrane region" description="Helical" evidence="7">
    <location>
        <begin position="429"/>
        <end position="450"/>
    </location>
</feature>
<evidence type="ECO:0000256" key="2">
    <source>
        <dbReference type="ARBA" id="ARBA00007467"/>
    </source>
</evidence>
<evidence type="ECO:0000313" key="10">
    <source>
        <dbReference type="Proteomes" id="UP000050525"/>
    </source>
</evidence>
<dbReference type="Proteomes" id="UP000050525">
    <property type="component" value="Unassembled WGS sequence"/>
</dbReference>
<keyword evidence="4 7" id="KW-0812">Transmembrane</keyword>
<evidence type="ECO:0000256" key="5">
    <source>
        <dbReference type="ARBA" id="ARBA00022989"/>
    </source>
</evidence>
<protein>
    <recommendedName>
        <fullName evidence="7">Battenin</fullName>
    </recommendedName>
</protein>
<dbReference type="SUPFAM" id="SSF103473">
    <property type="entry name" value="MFS general substrate transporter"/>
    <property type="match status" value="1"/>
</dbReference>
<organism evidence="9 10">
    <name type="scientific">Alligator mississippiensis</name>
    <name type="common">American alligator</name>
    <dbReference type="NCBI Taxonomy" id="8496"/>
    <lineage>
        <taxon>Eukaryota</taxon>
        <taxon>Metazoa</taxon>
        <taxon>Chordata</taxon>
        <taxon>Craniata</taxon>
        <taxon>Vertebrata</taxon>
        <taxon>Euteleostomi</taxon>
        <taxon>Archelosauria</taxon>
        <taxon>Archosauria</taxon>
        <taxon>Crocodylia</taxon>
        <taxon>Alligatoridae</taxon>
        <taxon>Alligatorinae</taxon>
        <taxon>Alligator</taxon>
    </lineage>
</organism>
<dbReference type="PRINTS" id="PR01315">
    <property type="entry name" value="BATTENIN"/>
</dbReference>
<comment type="subcellular location">
    <subcellularLocation>
        <location evidence="1">Endomembrane system</location>
        <topology evidence="1">Multi-pass membrane protein</topology>
    </subcellularLocation>
    <subcellularLocation>
        <location evidence="7">Lysosome membrane</location>
        <topology evidence="7">Multi-pass membrane protein</topology>
    </subcellularLocation>
</comment>
<gene>
    <name evidence="9" type="primary">CLN3</name>
    <name evidence="9" type="ORF">Y1Q_0019595</name>
</gene>
<feature type="region of interest" description="Disordered" evidence="8">
    <location>
        <begin position="1"/>
        <end position="61"/>
    </location>
</feature>
<sequence>MRALGSPCSLAQPPKHPGSSASTPAGLKGPAPMGSDVAGGTWQPLPPSDDEEPSPPPATPDPASWRNGIAFWILGLCNNFAYVVMLSAAHDVLRRHQGPPNGTQPGPLEPLSPNGSSRYDCNAMSTGAVLLADILPTLVIKVSAPFYIHLLPYGLRVGICVLSAWGSFLLVAVAPSVALSLAGVVLASVSSGLGEITFLALTAFYPSGPVSWWSSGTGAAGLLGAVSYLGLTQAGLSPPQTLLAMMGVPLVLLLSYWCLLLPPTPETPSPTRQPLLEGGPPKPEPGPAALSLADKGRIMKGLIRHLLPLGLVYFAEYFINQGLFELLYFPRSRLTHPQQYRWYQLLYQLGVFISRSSLRCVQLRATWVLALLQCVNLVVLTAAVAFRFLPGIAVAFVVVLYEGLLGGAAYVNTFHNIALEVPARREQEFALGAACMADTLGISLAGAAALPAHDYFCRLP</sequence>
<comment type="similarity">
    <text evidence="2 7">Belongs to the battenin family.</text>
</comment>
<dbReference type="AlphaFoldDB" id="A0A151NWB8"/>
<feature type="transmembrane region" description="Helical" evidence="7">
    <location>
        <begin position="211"/>
        <end position="231"/>
    </location>
</feature>
<dbReference type="PIRSF" id="PIRSF015974">
    <property type="entry name" value="CLN3_BTN1"/>
    <property type="match status" value="1"/>
</dbReference>
<keyword evidence="3" id="KW-0813">Transport</keyword>
<feature type="transmembrane region" description="Helical" evidence="7">
    <location>
        <begin position="243"/>
        <end position="262"/>
    </location>
</feature>
<comment type="caution">
    <text evidence="9">The sequence shown here is derived from an EMBL/GenBank/DDBJ whole genome shotgun (WGS) entry which is preliminary data.</text>
</comment>
<feature type="transmembrane region" description="Helical" evidence="7">
    <location>
        <begin position="181"/>
        <end position="205"/>
    </location>
</feature>
<dbReference type="eggNOG" id="KOG3880">
    <property type="taxonomic scope" value="Eukaryota"/>
</dbReference>
<keyword evidence="10" id="KW-1185">Reference proteome</keyword>
<evidence type="ECO:0000256" key="6">
    <source>
        <dbReference type="ARBA" id="ARBA00023136"/>
    </source>
</evidence>
<dbReference type="STRING" id="8496.A0A151NWB8"/>
<reference evidence="9 10" key="1">
    <citation type="journal article" date="2012" name="Genome Biol.">
        <title>Sequencing three crocodilian genomes to illuminate the evolution of archosaurs and amniotes.</title>
        <authorList>
            <person name="St John J.A."/>
            <person name="Braun E.L."/>
            <person name="Isberg S.R."/>
            <person name="Miles L.G."/>
            <person name="Chong A.Y."/>
            <person name="Gongora J."/>
            <person name="Dalzell P."/>
            <person name="Moran C."/>
            <person name="Bed'hom B."/>
            <person name="Abzhanov A."/>
            <person name="Burgess S.C."/>
            <person name="Cooksey A.M."/>
            <person name="Castoe T.A."/>
            <person name="Crawford N.G."/>
            <person name="Densmore L.D."/>
            <person name="Drew J.C."/>
            <person name="Edwards S.V."/>
            <person name="Faircloth B.C."/>
            <person name="Fujita M.K."/>
            <person name="Greenwold M.J."/>
            <person name="Hoffmann F.G."/>
            <person name="Howard J.M."/>
            <person name="Iguchi T."/>
            <person name="Janes D.E."/>
            <person name="Khan S.Y."/>
            <person name="Kohno S."/>
            <person name="de Koning A.J."/>
            <person name="Lance S.L."/>
            <person name="McCarthy F.M."/>
            <person name="McCormack J.E."/>
            <person name="Merchant M.E."/>
            <person name="Peterson D.G."/>
            <person name="Pollock D.D."/>
            <person name="Pourmand N."/>
            <person name="Raney B.J."/>
            <person name="Roessler K.A."/>
            <person name="Sanford J.R."/>
            <person name="Sawyer R.H."/>
            <person name="Schmidt C.J."/>
            <person name="Triplett E.W."/>
            <person name="Tuberville T.D."/>
            <person name="Venegas-Anaya M."/>
            <person name="Howard J.T."/>
            <person name="Jarvis E.D."/>
            <person name="Guillette L.J.Jr."/>
            <person name="Glenn T.C."/>
            <person name="Green R.E."/>
            <person name="Ray D.A."/>
        </authorList>
    </citation>
    <scope>NUCLEOTIDE SEQUENCE [LARGE SCALE GENOMIC DNA]</scope>
    <source>
        <strain evidence="9">KSC_2009_1</strain>
    </source>
</reference>
<feature type="transmembrane region" description="Helical" evidence="7">
    <location>
        <begin position="69"/>
        <end position="89"/>
    </location>
</feature>
<evidence type="ECO:0000256" key="4">
    <source>
        <dbReference type="ARBA" id="ARBA00022692"/>
    </source>
</evidence>
<dbReference type="GO" id="GO:0005765">
    <property type="term" value="C:lysosomal membrane"/>
    <property type="evidence" value="ECO:0007669"/>
    <property type="project" value="UniProtKB-SubCell"/>
</dbReference>
<dbReference type="PANTHER" id="PTHR10981">
    <property type="entry name" value="BATTENIN"/>
    <property type="match status" value="1"/>
</dbReference>
<evidence type="ECO:0000256" key="3">
    <source>
        <dbReference type="ARBA" id="ARBA00022448"/>
    </source>
</evidence>
<feature type="region of interest" description="Disordered" evidence="8">
    <location>
        <begin position="268"/>
        <end position="287"/>
    </location>
</feature>
<feature type="transmembrane region" description="Helical" evidence="7">
    <location>
        <begin position="392"/>
        <end position="417"/>
    </location>
</feature>
<dbReference type="InterPro" id="IPR036259">
    <property type="entry name" value="MFS_trans_sf"/>
</dbReference>
<dbReference type="GO" id="GO:0051453">
    <property type="term" value="P:regulation of intracellular pH"/>
    <property type="evidence" value="ECO:0007669"/>
    <property type="project" value="TreeGrafter"/>
</dbReference>
<feature type="transmembrane region" description="Helical" evidence="7">
    <location>
        <begin position="365"/>
        <end position="386"/>
    </location>
</feature>
<feature type="transmembrane region" description="Helical" evidence="7">
    <location>
        <begin position="128"/>
        <end position="148"/>
    </location>
</feature>
<dbReference type="Pfam" id="PF02487">
    <property type="entry name" value="CLN3"/>
    <property type="match status" value="2"/>
</dbReference>
<evidence type="ECO:0000256" key="7">
    <source>
        <dbReference type="RuleBase" id="RU361113"/>
    </source>
</evidence>
<dbReference type="InterPro" id="IPR018460">
    <property type="entry name" value="Battenin_disease_Cln3_subgr"/>
</dbReference>
<evidence type="ECO:0000256" key="8">
    <source>
        <dbReference type="SAM" id="MobiDB-lite"/>
    </source>
</evidence>
<dbReference type="EMBL" id="AKHW03001719">
    <property type="protein sequence ID" value="KYO41054.1"/>
    <property type="molecule type" value="Genomic_DNA"/>
</dbReference>
<feature type="transmembrane region" description="Helical" evidence="7">
    <location>
        <begin position="154"/>
        <end position="174"/>
    </location>
</feature>
<keyword evidence="6 7" id="KW-0472">Membrane</keyword>
<keyword evidence="7" id="KW-0458">Lysosome</keyword>
<evidence type="ECO:0000313" key="9">
    <source>
        <dbReference type="EMBL" id="KYO41054.1"/>
    </source>
</evidence>